<gene>
    <name evidence="4" type="ORF">IAA52_10160</name>
</gene>
<dbReference type="InterPro" id="IPR036366">
    <property type="entry name" value="PGBDSf"/>
</dbReference>
<name>A0A9D0ZMN0_9FIRM</name>
<feature type="compositionally biased region" description="Low complexity" evidence="1">
    <location>
        <begin position="482"/>
        <end position="502"/>
    </location>
</feature>
<feature type="region of interest" description="Disordered" evidence="1">
    <location>
        <begin position="168"/>
        <end position="191"/>
    </location>
</feature>
<sequence length="502" mass="53580">MFCSKCGKTLKPGVEVCSCGQAVGDSRFEGVPYTSAQPRIAPDADALQDALPYTRTTYTGKDEQMQADADDDARTTYRPVYEGASVPEEIRGDVRRAVGGGEDVDEEAAPPMEEDPLVREMFDEDEGAIDDFDLSQLRSRPITSDGRAGISRDVSEYVEQLEAAGRSRRGRRRKVYGEEPEDYANAPAYEAQEGDDVFADIPEEYEAAPRGNTRMIVRIIGALAIVAVVAVGIWYFVRNVNNVQEANSPIAGVSNELYDQGLALINAHADNTYVQTLLTQSQTDGLLGIVSTLESDAQAINALLPAEASEADQQFVNALSSIQNNISNAVTIDALALSDTTTTDAEKEARSSENWNIVRNAITELSSATSVAELSAIIGGEVIDVSQPTAEVTPSPTPVPYTTLSRGDKNNDVITLQQRLTELGYLNDSIDGNFGTNTQTAVELFQAAVGLEETGIADAATQAALYADDAPYHPSAQPTPTPTAAATPTPEPEAANNTGAQA</sequence>
<reference evidence="4" key="1">
    <citation type="submission" date="2020-10" db="EMBL/GenBank/DDBJ databases">
        <authorList>
            <person name="Gilroy R."/>
        </authorList>
    </citation>
    <scope>NUCLEOTIDE SEQUENCE</scope>
    <source>
        <strain evidence="4">ChiSjej6B24-2974</strain>
    </source>
</reference>
<dbReference type="Pfam" id="PF01471">
    <property type="entry name" value="PG_binding_1"/>
    <property type="match status" value="1"/>
</dbReference>
<protein>
    <submittedName>
        <fullName evidence="4">Peptidoglycan-binding protein</fullName>
    </submittedName>
</protein>
<keyword evidence="2" id="KW-0472">Membrane</keyword>
<evidence type="ECO:0000313" key="4">
    <source>
        <dbReference type="EMBL" id="HIQ83448.1"/>
    </source>
</evidence>
<feature type="region of interest" description="Disordered" evidence="1">
    <location>
        <begin position="468"/>
        <end position="502"/>
    </location>
</feature>
<organism evidence="4 5">
    <name type="scientific">Candidatus Pullichristensenella stercorigallinarum</name>
    <dbReference type="NCBI Taxonomy" id="2840909"/>
    <lineage>
        <taxon>Bacteria</taxon>
        <taxon>Bacillati</taxon>
        <taxon>Bacillota</taxon>
        <taxon>Clostridia</taxon>
        <taxon>Candidatus Pullichristensenella</taxon>
    </lineage>
</organism>
<keyword evidence="2" id="KW-1133">Transmembrane helix</keyword>
<keyword evidence="2" id="KW-0812">Transmembrane</keyword>
<dbReference type="EMBL" id="DVFZ01000100">
    <property type="protein sequence ID" value="HIQ83448.1"/>
    <property type="molecule type" value="Genomic_DNA"/>
</dbReference>
<evidence type="ECO:0000259" key="3">
    <source>
        <dbReference type="Pfam" id="PF01471"/>
    </source>
</evidence>
<comment type="caution">
    <text evidence="4">The sequence shown here is derived from an EMBL/GenBank/DDBJ whole genome shotgun (WGS) entry which is preliminary data.</text>
</comment>
<dbReference type="InterPro" id="IPR002477">
    <property type="entry name" value="Peptidoglycan-bd-like"/>
</dbReference>
<dbReference type="SUPFAM" id="SSF47090">
    <property type="entry name" value="PGBD-like"/>
    <property type="match status" value="1"/>
</dbReference>
<dbReference type="Proteomes" id="UP000824260">
    <property type="component" value="Unassembled WGS sequence"/>
</dbReference>
<dbReference type="AlphaFoldDB" id="A0A9D0ZMN0"/>
<evidence type="ECO:0000256" key="1">
    <source>
        <dbReference type="SAM" id="MobiDB-lite"/>
    </source>
</evidence>
<dbReference type="Gene3D" id="1.10.101.10">
    <property type="entry name" value="PGBD-like superfamily/PGBD"/>
    <property type="match status" value="1"/>
</dbReference>
<proteinExistence type="predicted"/>
<feature type="domain" description="Peptidoglycan binding-like" evidence="3">
    <location>
        <begin position="410"/>
        <end position="465"/>
    </location>
</feature>
<reference evidence="4" key="2">
    <citation type="journal article" date="2021" name="PeerJ">
        <title>Extensive microbial diversity within the chicken gut microbiome revealed by metagenomics and culture.</title>
        <authorList>
            <person name="Gilroy R."/>
            <person name="Ravi A."/>
            <person name="Getino M."/>
            <person name="Pursley I."/>
            <person name="Horton D.L."/>
            <person name="Alikhan N.F."/>
            <person name="Baker D."/>
            <person name="Gharbi K."/>
            <person name="Hall N."/>
            <person name="Watson M."/>
            <person name="Adriaenssens E.M."/>
            <person name="Foster-Nyarko E."/>
            <person name="Jarju S."/>
            <person name="Secka A."/>
            <person name="Antonio M."/>
            <person name="Oren A."/>
            <person name="Chaudhuri R.R."/>
            <person name="La Ragione R."/>
            <person name="Hildebrand F."/>
            <person name="Pallen M.J."/>
        </authorList>
    </citation>
    <scope>NUCLEOTIDE SEQUENCE</scope>
    <source>
        <strain evidence="4">ChiSjej6B24-2974</strain>
    </source>
</reference>
<evidence type="ECO:0000313" key="5">
    <source>
        <dbReference type="Proteomes" id="UP000824260"/>
    </source>
</evidence>
<dbReference type="InterPro" id="IPR036365">
    <property type="entry name" value="PGBD-like_sf"/>
</dbReference>
<accession>A0A9D0ZMN0</accession>
<evidence type="ECO:0000256" key="2">
    <source>
        <dbReference type="SAM" id="Phobius"/>
    </source>
</evidence>
<feature type="transmembrane region" description="Helical" evidence="2">
    <location>
        <begin position="215"/>
        <end position="237"/>
    </location>
</feature>